<dbReference type="OrthoDB" id="308440at2759"/>
<evidence type="ECO:0000256" key="4">
    <source>
        <dbReference type="ARBA" id="ARBA00023128"/>
    </source>
</evidence>
<evidence type="ECO:0000256" key="7">
    <source>
        <dbReference type="PIRSR" id="PIRSR600223-1"/>
    </source>
</evidence>
<protein>
    <submittedName>
        <fullName evidence="10">Mitochondrial inner membrane protease subunit</fullName>
    </submittedName>
</protein>
<dbReference type="InterPro" id="IPR000223">
    <property type="entry name" value="Pept_S26A_signal_pept_1"/>
</dbReference>
<evidence type="ECO:0000256" key="5">
    <source>
        <dbReference type="ARBA" id="ARBA00023136"/>
    </source>
</evidence>
<dbReference type="GO" id="GO:0006627">
    <property type="term" value="P:protein processing involved in protein targeting to mitochondrion"/>
    <property type="evidence" value="ECO:0007669"/>
    <property type="project" value="TreeGrafter"/>
</dbReference>
<dbReference type="PANTHER" id="PTHR12383">
    <property type="entry name" value="PROTEASE FAMILY S26 MITOCHONDRIAL INNER MEMBRANE PROTEASE-RELATED"/>
    <property type="match status" value="1"/>
</dbReference>
<dbReference type="FunFam" id="2.10.109.10:FF:000015">
    <property type="entry name" value="Mitochondrial inner membrane protease subunit 1"/>
    <property type="match status" value="1"/>
</dbReference>
<dbReference type="PANTHER" id="PTHR12383:SF16">
    <property type="entry name" value="MITOCHONDRIAL INNER MEMBRANE PROTEASE SUBUNIT 1"/>
    <property type="match status" value="1"/>
</dbReference>
<dbReference type="InterPro" id="IPR019533">
    <property type="entry name" value="Peptidase_S26"/>
</dbReference>
<keyword evidence="11" id="KW-1185">Reference proteome</keyword>
<keyword evidence="2" id="KW-0999">Mitochondrion inner membrane</keyword>
<feature type="domain" description="Peptidase S26" evidence="9">
    <location>
        <begin position="112"/>
        <end position="152"/>
    </location>
</feature>
<evidence type="ECO:0000313" key="10">
    <source>
        <dbReference type="EMBL" id="TVY34813.1"/>
    </source>
</evidence>
<dbReference type="Gene3D" id="2.10.109.10">
    <property type="entry name" value="Umud Fragment, subunit A"/>
    <property type="match status" value="1"/>
</dbReference>
<evidence type="ECO:0000256" key="6">
    <source>
        <dbReference type="ARBA" id="ARBA00038445"/>
    </source>
</evidence>
<dbReference type="AlphaFoldDB" id="A0A8H8RG67"/>
<dbReference type="InterPro" id="IPR036286">
    <property type="entry name" value="LexA/Signal_pep-like_sf"/>
</dbReference>
<dbReference type="InterPro" id="IPR052064">
    <property type="entry name" value="Mito_IMP1_subunit"/>
</dbReference>
<organism evidence="10 11">
    <name type="scientific">Lachnellula occidentalis</name>
    <dbReference type="NCBI Taxonomy" id="215460"/>
    <lineage>
        <taxon>Eukaryota</taxon>
        <taxon>Fungi</taxon>
        <taxon>Dikarya</taxon>
        <taxon>Ascomycota</taxon>
        <taxon>Pezizomycotina</taxon>
        <taxon>Leotiomycetes</taxon>
        <taxon>Helotiales</taxon>
        <taxon>Lachnaceae</taxon>
        <taxon>Lachnellula</taxon>
    </lineage>
</organism>
<name>A0A8H8RG67_9HELO</name>
<evidence type="ECO:0000256" key="8">
    <source>
        <dbReference type="SAM" id="Phobius"/>
    </source>
</evidence>
<keyword evidence="4" id="KW-0496">Mitochondrion</keyword>
<evidence type="ECO:0000256" key="1">
    <source>
        <dbReference type="ARBA" id="ARBA00004273"/>
    </source>
</evidence>
<dbReference type="GO" id="GO:0042720">
    <property type="term" value="C:mitochondrial inner membrane peptidase complex"/>
    <property type="evidence" value="ECO:0007669"/>
    <property type="project" value="TreeGrafter"/>
</dbReference>
<comment type="subcellular location">
    <subcellularLocation>
        <location evidence="1">Mitochondrion inner membrane</location>
    </subcellularLocation>
</comment>
<keyword evidence="10" id="KW-0645">Protease</keyword>
<gene>
    <name evidence="10" type="primary">imp1</name>
    <name evidence="10" type="ORF">LOCC1_G007334</name>
</gene>
<proteinExistence type="inferred from homology"/>
<dbReference type="CDD" id="cd06530">
    <property type="entry name" value="S26_SPase_I"/>
    <property type="match status" value="1"/>
</dbReference>
<comment type="similarity">
    <text evidence="6">Belongs to the peptidase S26 family. IMP1 subfamily.</text>
</comment>
<dbReference type="GO" id="GO:0004252">
    <property type="term" value="F:serine-type endopeptidase activity"/>
    <property type="evidence" value="ECO:0007669"/>
    <property type="project" value="InterPro"/>
</dbReference>
<evidence type="ECO:0000256" key="3">
    <source>
        <dbReference type="ARBA" id="ARBA00022801"/>
    </source>
</evidence>
<keyword evidence="8" id="KW-0812">Transmembrane</keyword>
<dbReference type="Proteomes" id="UP000443090">
    <property type="component" value="Unassembled WGS sequence"/>
</dbReference>
<dbReference type="GO" id="GO:0006465">
    <property type="term" value="P:signal peptide processing"/>
    <property type="evidence" value="ECO:0007669"/>
    <property type="project" value="InterPro"/>
</dbReference>
<keyword evidence="8" id="KW-1133">Transmembrane helix</keyword>
<dbReference type="Pfam" id="PF10502">
    <property type="entry name" value="Peptidase_S26"/>
    <property type="match status" value="2"/>
</dbReference>
<reference evidence="10 11" key="1">
    <citation type="submission" date="2018-05" db="EMBL/GenBank/DDBJ databases">
        <title>Genome sequencing and assembly of the regulated plant pathogen Lachnellula willkommii and related sister species for the development of diagnostic species identification markers.</title>
        <authorList>
            <person name="Giroux E."/>
            <person name="Bilodeau G."/>
        </authorList>
    </citation>
    <scope>NUCLEOTIDE SEQUENCE [LARGE SCALE GENOMIC DNA]</scope>
    <source>
        <strain evidence="10 11">CBS 160.35</strain>
    </source>
</reference>
<comment type="caution">
    <text evidence="10">The sequence shown here is derived from an EMBL/GenBank/DDBJ whole genome shotgun (WGS) entry which is preliminary data.</text>
</comment>
<dbReference type="PRINTS" id="PR00727">
    <property type="entry name" value="LEADERPTASE"/>
</dbReference>
<keyword evidence="5 8" id="KW-0472">Membrane</keyword>
<sequence length="171" mass="19297">MPLPQFFTHRHATAPLLILTTTLKTFFFTHLFLTHIYTLKPTRGPSMLPTLEVFGDSVLISRYFRRGRDVKVGDVVSFDSVVVSGEEVIKRVVGCQGDFVILQDEVGRGEKMLQVPEGHCWVVGDNLSASRDSRHFGPMPMAVIKGKVVAKVFPWSERKWIDDGLRPVETQ</sequence>
<accession>A0A8H8RG67</accession>
<feature type="active site" evidence="7">
    <location>
        <position position="90"/>
    </location>
</feature>
<evidence type="ECO:0000259" key="9">
    <source>
        <dbReference type="Pfam" id="PF10502"/>
    </source>
</evidence>
<evidence type="ECO:0000313" key="11">
    <source>
        <dbReference type="Proteomes" id="UP000443090"/>
    </source>
</evidence>
<dbReference type="SUPFAM" id="SSF51306">
    <property type="entry name" value="LexA/Signal peptidase"/>
    <property type="match status" value="1"/>
</dbReference>
<evidence type="ECO:0000256" key="2">
    <source>
        <dbReference type="ARBA" id="ARBA00022792"/>
    </source>
</evidence>
<dbReference type="EMBL" id="QGMI01001083">
    <property type="protein sequence ID" value="TVY34813.1"/>
    <property type="molecule type" value="Genomic_DNA"/>
</dbReference>
<feature type="domain" description="Peptidase S26" evidence="9">
    <location>
        <begin position="24"/>
        <end position="104"/>
    </location>
</feature>
<keyword evidence="3" id="KW-0378">Hydrolase</keyword>
<feature type="active site" evidence="7">
    <location>
        <position position="46"/>
    </location>
</feature>
<feature type="transmembrane region" description="Helical" evidence="8">
    <location>
        <begin position="12"/>
        <end position="33"/>
    </location>
</feature>